<feature type="compositionally biased region" description="Basic residues" evidence="1">
    <location>
        <begin position="37"/>
        <end position="55"/>
    </location>
</feature>
<accession>A0ABR1D037</accession>
<evidence type="ECO:0000313" key="4">
    <source>
        <dbReference type="Proteomes" id="UP001303046"/>
    </source>
</evidence>
<feature type="compositionally biased region" description="Polar residues" evidence="1">
    <location>
        <begin position="16"/>
        <end position="29"/>
    </location>
</feature>
<reference evidence="3 4" key="1">
    <citation type="submission" date="2023-08" db="EMBL/GenBank/DDBJ databases">
        <title>A Necator americanus chromosomal reference genome.</title>
        <authorList>
            <person name="Ilik V."/>
            <person name="Petrzelkova K.J."/>
            <person name="Pardy F."/>
            <person name="Fuh T."/>
            <person name="Niatou-Singa F.S."/>
            <person name="Gouil Q."/>
            <person name="Baker L."/>
            <person name="Ritchie M.E."/>
            <person name="Jex A.R."/>
            <person name="Gazzola D."/>
            <person name="Li H."/>
            <person name="Toshio Fujiwara R."/>
            <person name="Zhan B."/>
            <person name="Aroian R.V."/>
            <person name="Pafco B."/>
            <person name="Schwarz E.M."/>
        </authorList>
    </citation>
    <scope>NUCLEOTIDE SEQUENCE [LARGE SCALE GENOMIC DNA]</scope>
    <source>
        <strain evidence="3 4">Aroian</strain>
        <tissue evidence="3">Whole animal</tissue>
    </source>
</reference>
<sequence>MTADIALYECSEVRMSQNKEQLATSQSGSAKIELDRKKHKQAVKKQRLIKQKRRMKMTDRGDDIHRDPEDSDDFIASDIPEETPQDLWLNDLLNSPSPTRNKTSALTKPPTPGNGDHSTFPNQSTSIQRDSSLSSLISKAVQTIANYPVEFALSILVLAICRWIYIYLSKKKTS</sequence>
<evidence type="ECO:0000313" key="3">
    <source>
        <dbReference type="EMBL" id="KAK6743825.1"/>
    </source>
</evidence>
<evidence type="ECO:0000256" key="2">
    <source>
        <dbReference type="SAM" id="Phobius"/>
    </source>
</evidence>
<protein>
    <submittedName>
        <fullName evidence="3">Uncharacterized protein</fullName>
    </submittedName>
</protein>
<gene>
    <name evidence="3" type="primary">Necator_chrIII.g11633</name>
    <name evidence="3" type="ORF">RB195_010868</name>
</gene>
<keyword evidence="4" id="KW-1185">Reference proteome</keyword>
<keyword evidence="2" id="KW-0812">Transmembrane</keyword>
<feature type="transmembrane region" description="Helical" evidence="2">
    <location>
        <begin position="151"/>
        <end position="168"/>
    </location>
</feature>
<feature type="region of interest" description="Disordered" evidence="1">
    <location>
        <begin position="16"/>
        <end position="127"/>
    </location>
</feature>
<evidence type="ECO:0000256" key="1">
    <source>
        <dbReference type="SAM" id="MobiDB-lite"/>
    </source>
</evidence>
<keyword evidence="2" id="KW-1133">Transmembrane helix</keyword>
<comment type="caution">
    <text evidence="3">The sequence shown here is derived from an EMBL/GenBank/DDBJ whole genome shotgun (WGS) entry which is preliminary data.</text>
</comment>
<feature type="compositionally biased region" description="Polar residues" evidence="1">
    <location>
        <begin position="92"/>
        <end position="106"/>
    </location>
</feature>
<keyword evidence="2" id="KW-0472">Membrane</keyword>
<dbReference type="EMBL" id="JAVFWL010000003">
    <property type="protein sequence ID" value="KAK6743825.1"/>
    <property type="molecule type" value="Genomic_DNA"/>
</dbReference>
<dbReference type="Proteomes" id="UP001303046">
    <property type="component" value="Unassembled WGS sequence"/>
</dbReference>
<feature type="compositionally biased region" description="Basic and acidic residues" evidence="1">
    <location>
        <begin position="56"/>
        <end position="68"/>
    </location>
</feature>
<organism evidence="3 4">
    <name type="scientific">Necator americanus</name>
    <name type="common">Human hookworm</name>
    <dbReference type="NCBI Taxonomy" id="51031"/>
    <lineage>
        <taxon>Eukaryota</taxon>
        <taxon>Metazoa</taxon>
        <taxon>Ecdysozoa</taxon>
        <taxon>Nematoda</taxon>
        <taxon>Chromadorea</taxon>
        <taxon>Rhabditida</taxon>
        <taxon>Rhabditina</taxon>
        <taxon>Rhabditomorpha</taxon>
        <taxon>Strongyloidea</taxon>
        <taxon>Ancylostomatidae</taxon>
        <taxon>Bunostominae</taxon>
        <taxon>Necator</taxon>
    </lineage>
</organism>
<feature type="compositionally biased region" description="Polar residues" evidence="1">
    <location>
        <begin position="116"/>
        <end position="127"/>
    </location>
</feature>
<proteinExistence type="predicted"/>
<name>A0ABR1D037_NECAM</name>
<feature type="compositionally biased region" description="Acidic residues" evidence="1">
    <location>
        <begin position="69"/>
        <end position="84"/>
    </location>
</feature>